<name>A0A1T4VSE3_9BACT</name>
<dbReference type="AlphaFoldDB" id="A0A1T4VSE3"/>
<dbReference type="EMBL" id="FUYA01000002">
    <property type="protein sequence ID" value="SKA67876.1"/>
    <property type="molecule type" value="Genomic_DNA"/>
</dbReference>
<dbReference type="CDD" id="cd00801">
    <property type="entry name" value="INT_P4_C"/>
    <property type="match status" value="1"/>
</dbReference>
<evidence type="ECO:0000259" key="5">
    <source>
        <dbReference type="PROSITE" id="PS51898"/>
    </source>
</evidence>
<dbReference type="PROSITE" id="PS51898">
    <property type="entry name" value="TYR_RECOMBINASE"/>
    <property type="match status" value="1"/>
</dbReference>
<dbReference type="SUPFAM" id="SSF56349">
    <property type="entry name" value="DNA breaking-rejoining enzymes"/>
    <property type="match status" value="1"/>
</dbReference>
<dbReference type="PANTHER" id="PTHR30629">
    <property type="entry name" value="PROPHAGE INTEGRASE"/>
    <property type="match status" value="1"/>
</dbReference>
<evidence type="ECO:0000313" key="7">
    <source>
        <dbReference type="Proteomes" id="UP000189733"/>
    </source>
</evidence>
<accession>A0A1T4VSE3</accession>
<dbReference type="OrthoDB" id="9775880at2"/>
<keyword evidence="4" id="KW-0233">DNA recombination</keyword>
<evidence type="ECO:0000256" key="2">
    <source>
        <dbReference type="ARBA" id="ARBA00022908"/>
    </source>
</evidence>
<dbReference type="GO" id="GO:0003677">
    <property type="term" value="F:DNA binding"/>
    <property type="evidence" value="ECO:0007669"/>
    <property type="project" value="UniProtKB-KW"/>
</dbReference>
<protein>
    <submittedName>
        <fullName evidence="6">Phage integrase family protein</fullName>
    </submittedName>
</protein>
<feature type="domain" description="Tyr recombinase" evidence="5">
    <location>
        <begin position="213"/>
        <end position="393"/>
    </location>
</feature>
<dbReference type="GO" id="GO:0015074">
    <property type="term" value="P:DNA integration"/>
    <property type="evidence" value="ECO:0007669"/>
    <property type="project" value="UniProtKB-KW"/>
</dbReference>
<reference evidence="6 7" key="1">
    <citation type="submission" date="2017-02" db="EMBL/GenBank/DDBJ databases">
        <authorList>
            <person name="Peterson S.W."/>
        </authorList>
    </citation>
    <scope>NUCLEOTIDE SEQUENCE [LARGE SCALE GENOMIC DNA]</scope>
    <source>
        <strain evidence="6 7">DSM 18034</strain>
    </source>
</reference>
<dbReference type="GO" id="GO:0006310">
    <property type="term" value="P:DNA recombination"/>
    <property type="evidence" value="ECO:0007669"/>
    <property type="project" value="UniProtKB-KW"/>
</dbReference>
<gene>
    <name evidence="6" type="ORF">SAMN02745702_00907</name>
</gene>
<keyword evidence="2" id="KW-0229">DNA integration</keyword>
<sequence length="424" mass="48116">MSRKMITAAPGVRYYEHEERKHGIRKDRYFFIRFQVDGKRREEGLGWSSEGWTVEKAVQCLMKFKNAAKTGDGPRSFRELRERERQAAAKKAQKGTVEELFQGYVENLRQRERKSVGEVERSLLTGKNNAANALGRTKPAMDVRTSDVKLFLRSLYLDRSKSMAHHMRLYLSAAFNFGIGNEHDYTRAHSEVSFGLSVNPVAAIPADHHVIKPGNRNLSSQEIKSAWNGIAERHCDSATVQALQLLIAIGEPRVNEVLQASKVEFDLEAGTWTLPGGRSKNRRQHKLPLSERALSLVKERFDQVDGPYLFPKKGTPKSPMPCSSLNRAVRRMCEDIAMERFTPRDLRRTCRTRLADAGVPGYLLNIYFNHGQQGVGEIHYDRSDHLKEKNEVMQKWSSLLDSWLGDTDSPSGRKIIPFPVAGHG</sequence>
<evidence type="ECO:0000256" key="3">
    <source>
        <dbReference type="ARBA" id="ARBA00023125"/>
    </source>
</evidence>
<evidence type="ECO:0000313" key="6">
    <source>
        <dbReference type="EMBL" id="SKA67876.1"/>
    </source>
</evidence>
<evidence type="ECO:0000256" key="1">
    <source>
        <dbReference type="ARBA" id="ARBA00008857"/>
    </source>
</evidence>
<dbReference type="Gene3D" id="1.10.443.10">
    <property type="entry name" value="Intergrase catalytic core"/>
    <property type="match status" value="1"/>
</dbReference>
<dbReference type="Pfam" id="PF00589">
    <property type="entry name" value="Phage_integrase"/>
    <property type="match status" value="1"/>
</dbReference>
<comment type="similarity">
    <text evidence="1">Belongs to the 'phage' integrase family.</text>
</comment>
<evidence type="ECO:0000256" key="4">
    <source>
        <dbReference type="ARBA" id="ARBA00023172"/>
    </source>
</evidence>
<dbReference type="InterPro" id="IPR011010">
    <property type="entry name" value="DNA_brk_join_enz"/>
</dbReference>
<dbReference type="InterPro" id="IPR010998">
    <property type="entry name" value="Integrase_recombinase_N"/>
</dbReference>
<proteinExistence type="inferred from homology"/>
<dbReference type="InterPro" id="IPR002104">
    <property type="entry name" value="Integrase_catalytic"/>
</dbReference>
<keyword evidence="7" id="KW-1185">Reference proteome</keyword>
<dbReference type="Proteomes" id="UP000189733">
    <property type="component" value="Unassembled WGS sequence"/>
</dbReference>
<dbReference type="STRING" id="1121442.SAMN02745702_00907"/>
<keyword evidence="3" id="KW-0238">DNA-binding</keyword>
<dbReference type="Gene3D" id="1.10.150.130">
    <property type="match status" value="1"/>
</dbReference>
<organism evidence="6 7">
    <name type="scientific">Desulfobaculum bizertense DSM 18034</name>
    <dbReference type="NCBI Taxonomy" id="1121442"/>
    <lineage>
        <taxon>Bacteria</taxon>
        <taxon>Pseudomonadati</taxon>
        <taxon>Thermodesulfobacteriota</taxon>
        <taxon>Desulfovibrionia</taxon>
        <taxon>Desulfovibrionales</taxon>
        <taxon>Desulfovibrionaceae</taxon>
        <taxon>Desulfobaculum</taxon>
    </lineage>
</organism>
<dbReference type="RefSeq" id="WP_078684210.1">
    <property type="nucleotide sequence ID" value="NZ_FUYA01000002.1"/>
</dbReference>
<dbReference type="InterPro" id="IPR013762">
    <property type="entry name" value="Integrase-like_cat_sf"/>
</dbReference>
<dbReference type="InterPro" id="IPR050808">
    <property type="entry name" value="Phage_Integrase"/>
</dbReference>
<dbReference type="PANTHER" id="PTHR30629:SF2">
    <property type="entry name" value="PROPHAGE INTEGRASE INTS-RELATED"/>
    <property type="match status" value="1"/>
</dbReference>